<evidence type="ECO:0000313" key="4">
    <source>
        <dbReference type="EMBL" id="KAL1864857.1"/>
    </source>
</evidence>
<reference evidence="4 5" key="1">
    <citation type="journal article" date="2024" name="IMA Fungus">
        <title>IMA Genome - F19 : A genome assembly and annotation guide to empower mycologists, including annotated draft genome sequences of Ceratocystis pirilliformis, Diaporthe australafricana, Fusarium ophioides, Paecilomyces lecythidis, and Sporothrix stenoceras.</title>
        <authorList>
            <person name="Aylward J."/>
            <person name="Wilson A.M."/>
            <person name="Visagie C.M."/>
            <person name="Spraker J."/>
            <person name="Barnes I."/>
            <person name="Buitendag C."/>
            <person name="Ceriani C."/>
            <person name="Del Mar Angel L."/>
            <person name="du Plessis D."/>
            <person name="Fuchs T."/>
            <person name="Gasser K."/>
            <person name="Kramer D."/>
            <person name="Li W."/>
            <person name="Munsamy K."/>
            <person name="Piso A."/>
            <person name="Price J.L."/>
            <person name="Sonnekus B."/>
            <person name="Thomas C."/>
            <person name="van der Nest A."/>
            <person name="van Dijk A."/>
            <person name="van Heerden A."/>
            <person name="van Vuuren N."/>
            <person name="Yilmaz N."/>
            <person name="Duong T.A."/>
            <person name="van der Merwe N.A."/>
            <person name="Wingfield M.J."/>
            <person name="Wingfield B.D."/>
        </authorList>
    </citation>
    <scope>NUCLEOTIDE SEQUENCE [LARGE SCALE GENOMIC DNA]</scope>
    <source>
        <strain evidence="4 5">CMW 18300</strain>
    </source>
</reference>
<dbReference type="EMBL" id="JAWRVE010000065">
    <property type="protein sequence ID" value="KAL1864857.1"/>
    <property type="molecule type" value="Genomic_DNA"/>
</dbReference>
<evidence type="ECO:0000256" key="1">
    <source>
        <dbReference type="ARBA" id="ARBA00022993"/>
    </source>
</evidence>
<dbReference type="SUPFAM" id="SSF52507">
    <property type="entry name" value="Homo-oligomeric flavin-containing Cys decarboxylases, HFCD"/>
    <property type="match status" value="1"/>
</dbReference>
<protein>
    <recommendedName>
        <fullName evidence="3">Flavoprotein domain-containing protein</fullName>
    </recommendedName>
</protein>
<name>A0ABR3WMJ4_9PEZI</name>
<dbReference type="InterPro" id="IPR036551">
    <property type="entry name" value="Flavin_trans-like"/>
</dbReference>
<comment type="caution">
    <text evidence="4">The sequence shown here is derived from an EMBL/GenBank/DDBJ whole genome shotgun (WGS) entry which is preliminary data.</text>
</comment>
<keyword evidence="1" id="KW-0173">Coenzyme A biosynthesis</keyword>
<dbReference type="Gene3D" id="3.40.50.1950">
    <property type="entry name" value="Flavin prenyltransferase-like"/>
    <property type="match status" value="1"/>
</dbReference>
<dbReference type="InterPro" id="IPR003382">
    <property type="entry name" value="Flavoprotein"/>
</dbReference>
<accession>A0ABR3WMJ4</accession>
<dbReference type="Proteomes" id="UP001583177">
    <property type="component" value="Unassembled WGS sequence"/>
</dbReference>
<proteinExistence type="inferred from homology"/>
<sequence>MADTTNTSNGPPPSNVLAELVASRDDGKTHLLLAASGSVATIKIPNIITALTQAHPPSTLSIRLILTSSASNFLAGQSAEQPTLQSLLTIPGLDGIYHDGDEWGRGPAVGPEEGVWRRGGPILHIELRRWADLMAVVPLSANTLAKVVGGICDNLLTSVVRAWDADGRVDGRRKRILVAPAMNTAMWLHPITAKQIRVLTEDWGVTEAPDGTIESGWFEVLRPQEKSLACGDVGDGAMKEWTEVVRIIESRLGLSSNQ</sequence>
<dbReference type="PANTHER" id="PTHR14359:SF6">
    <property type="entry name" value="PHOSPHOPANTOTHENOYLCYSTEINE DECARBOXYLASE"/>
    <property type="match status" value="1"/>
</dbReference>
<feature type="domain" description="Flavoprotein" evidence="3">
    <location>
        <begin position="30"/>
        <end position="248"/>
    </location>
</feature>
<keyword evidence="5" id="KW-1185">Reference proteome</keyword>
<evidence type="ECO:0000256" key="2">
    <source>
        <dbReference type="ARBA" id="ARBA00038350"/>
    </source>
</evidence>
<gene>
    <name evidence="4" type="ORF">Daus18300_007424</name>
</gene>
<organism evidence="4 5">
    <name type="scientific">Diaporthe australafricana</name>
    <dbReference type="NCBI Taxonomy" id="127596"/>
    <lineage>
        <taxon>Eukaryota</taxon>
        <taxon>Fungi</taxon>
        <taxon>Dikarya</taxon>
        <taxon>Ascomycota</taxon>
        <taxon>Pezizomycotina</taxon>
        <taxon>Sordariomycetes</taxon>
        <taxon>Sordariomycetidae</taxon>
        <taxon>Diaporthales</taxon>
        <taxon>Diaporthaceae</taxon>
        <taxon>Diaporthe</taxon>
    </lineage>
</organism>
<comment type="similarity">
    <text evidence="2">Belongs to the HFCD (homooligomeric flavin containing Cys decarboxylase) superfamily.</text>
</comment>
<dbReference type="Pfam" id="PF02441">
    <property type="entry name" value="Flavoprotein"/>
    <property type="match status" value="1"/>
</dbReference>
<evidence type="ECO:0000313" key="5">
    <source>
        <dbReference type="Proteomes" id="UP001583177"/>
    </source>
</evidence>
<dbReference type="PANTHER" id="PTHR14359">
    <property type="entry name" value="HOMO-OLIGOMERIC FLAVIN CONTAINING CYS DECARBOXYLASE FAMILY"/>
    <property type="match status" value="1"/>
</dbReference>
<evidence type="ECO:0000259" key="3">
    <source>
        <dbReference type="Pfam" id="PF02441"/>
    </source>
</evidence>